<keyword evidence="4" id="KW-0408">Iron</keyword>
<dbReference type="InterPro" id="IPR001041">
    <property type="entry name" value="2Fe-2S_ferredoxin-type"/>
</dbReference>
<dbReference type="PANTHER" id="PTHR23426">
    <property type="entry name" value="FERREDOXIN/ADRENODOXIN"/>
    <property type="match status" value="1"/>
</dbReference>
<dbReference type="InterPro" id="IPR036010">
    <property type="entry name" value="2Fe-2S_ferredoxin-like_sf"/>
</dbReference>
<comment type="similarity">
    <text evidence="1">Belongs to the adrenodoxin/putidaredoxin family.</text>
</comment>
<dbReference type="RefSeq" id="WP_248340668.1">
    <property type="nucleotide sequence ID" value="NZ_AP025592.1"/>
</dbReference>
<evidence type="ECO:0000256" key="5">
    <source>
        <dbReference type="ARBA" id="ARBA00023014"/>
    </source>
</evidence>
<dbReference type="InterPro" id="IPR012675">
    <property type="entry name" value="Beta-grasp_dom_sf"/>
</dbReference>
<gene>
    <name evidence="8" type="ORF">AMPC_21680</name>
</gene>
<organism evidence="8 9">
    <name type="scientific">Anaeromyxobacter paludicola</name>
    <dbReference type="NCBI Taxonomy" id="2918171"/>
    <lineage>
        <taxon>Bacteria</taxon>
        <taxon>Pseudomonadati</taxon>
        <taxon>Myxococcota</taxon>
        <taxon>Myxococcia</taxon>
        <taxon>Myxococcales</taxon>
        <taxon>Cystobacterineae</taxon>
        <taxon>Anaeromyxobacteraceae</taxon>
        <taxon>Anaeromyxobacter</taxon>
    </lineage>
</organism>
<comment type="cofactor">
    <cofactor evidence="6">
        <name>[2Fe-2S] cluster</name>
        <dbReference type="ChEBI" id="CHEBI:190135"/>
    </cofactor>
</comment>
<name>A0ABM7XB15_9BACT</name>
<dbReference type="CDD" id="cd00207">
    <property type="entry name" value="fer2"/>
    <property type="match status" value="1"/>
</dbReference>
<keyword evidence="9" id="KW-1185">Reference proteome</keyword>
<reference evidence="9" key="1">
    <citation type="journal article" date="2022" name="Int. J. Syst. Evol. Microbiol.">
        <title>Anaeromyxobacter oryzae sp. nov., Anaeromyxobacter diazotrophicus sp. nov. and Anaeromyxobacter paludicola sp. nov., isolated from paddy soils.</title>
        <authorList>
            <person name="Itoh H."/>
            <person name="Xu Z."/>
            <person name="Mise K."/>
            <person name="Masuda Y."/>
            <person name="Ushijima N."/>
            <person name="Hayakawa C."/>
            <person name="Shiratori Y."/>
            <person name="Senoo K."/>
        </authorList>
    </citation>
    <scope>NUCLEOTIDE SEQUENCE [LARGE SCALE GENOMIC DNA]</scope>
    <source>
        <strain evidence="9">Red630</strain>
    </source>
</reference>
<evidence type="ECO:0000256" key="6">
    <source>
        <dbReference type="ARBA" id="ARBA00034078"/>
    </source>
</evidence>
<dbReference type="Proteomes" id="UP001162734">
    <property type="component" value="Chromosome"/>
</dbReference>
<dbReference type="InterPro" id="IPR001055">
    <property type="entry name" value="Adrenodoxin-like"/>
</dbReference>
<evidence type="ECO:0000259" key="7">
    <source>
        <dbReference type="PROSITE" id="PS51085"/>
    </source>
</evidence>
<evidence type="ECO:0000313" key="9">
    <source>
        <dbReference type="Proteomes" id="UP001162734"/>
    </source>
</evidence>
<evidence type="ECO:0000256" key="1">
    <source>
        <dbReference type="ARBA" id="ARBA00010914"/>
    </source>
</evidence>
<proteinExistence type="inferred from homology"/>
<evidence type="ECO:0000256" key="2">
    <source>
        <dbReference type="ARBA" id="ARBA00022714"/>
    </source>
</evidence>
<dbReference type="Gene3D" id="3.10.20.30">
    <property type="match status" value="1"/>
</dbReference>
<evidence type="ECO:0000256" key="4">
    <source>
        <dbReference type="ARBA" id="ARBA00023004"/>
    </source>
</evidence>
<protein>
    <submittedName>
        <fullName evidence="8">(2Fe-2S) ferredoxin</fullName>
    </submittedName>
</protein>
<dbReference type="PROSITE" id="PS51085">
    <property type="entry name" value="2FE2S_FER_2"/>
    <property type="match status" value="1"/>
</dbReference>
<evidence type="ECO:0000256" key="3">
    <source>
        <dbReference type="ARBA" id="ARBA00022723"/>
    </source>
</evidence>
<dbReference type="EMBL" id="AP025592">
    <property type="protein sequence ID" value="BDG09055.1"/>
    <property type="molecule type" value="Genomic_DNA"/>
</dbReference>
<keyword evidence="5" id="KW-0411">Iron-sulfur</keyword>
<keyword evidence="2" id="KW-0001">2Fe-2S</keyword>
<accession>A0ABM7XB15</accession>
<dbReference type="PRINTS" id="PR00355">
    <property type="entry name" value="ADRENODOXIN"/>
</dbReference>
<dbReference type="Pfam" id="PF00111">
    <property type="entry name" value="Fer2"/>
    <property type="match status" value="1"/>
</dbReference>
<sequence length="101" mass="10734">MPKVTFLPAGVTVQVMRGSSLLEAADEAHVDLPHNCGGVCACTTCHVWVEQGLASLSEIEENEDDRLDEAMGLQPNSRLGCQACVGDEDVVVRIPGNRIAS</sequence>
<evidence type="ECO:0000313" key="8">
    <source>
        <dbReference type="EMBL" id="BDG09055.1"/>
    </source>
</evidence>
<feature type="domain" description="2Fe-2S ferredoxin-type" evidence="7">
    <location>
        <begin position="2"/>
        <end position="98"/>
    </location>
</feature>
<dbReference type="PANTHER" id="PTHR23426:SF65">
    <property type="entry name" value="FERREDOXIN-2, MITOCHONDRIAL"/>
    <property type="match status" value="1"/>
</dbReference>
<keyword evidence="3" id="KW-0479">Metal-binding</keyword>
<dbReference type="SUPFAM" id="SSF54292">
    <property type="entry name" value="2Fe-2S ferredoxin-like"/>
    <property type="match status" value="1"/>
</dbReference>